<gene>
    <name evidence="3" type="ORF">HGA03_01725</name>
</gene>
<protein>
    <submittedName>
        <fullName evidence="3">Serine/threonine-protein phosphatase</fullName>
    </submittedName>
</protein>
<sequence length="260" mass="26583">MTSGNRVVAGVELAWAAGTDPGRVRRRNEDALLAEPPVFVVPDGMGGLDAGDRASAAVTAALAERLTGPGPVTVEAVGQALNDAQQRVCAISAGTGRGAGSTVTGAAVVEHGGTPHWLVFNIGDSRVYRHSGDRLARLTRDHQAPASHGTRSHAITRALGTGRATADRWLLPITTGDRLLVCSDGLHGELPDESLRAALTLAGTAESAVAALIRLANRAGGRDNITVVVVDVRAGGATGSTNLAGTTDTGTADTTRRVLR</sequence>
<proteinExistence type="predicted"/>
<evidence type="ECO:0000259" key="2">
    <source>
        <dbReference type="PROSITE" id="PS51746"/>
    </source>
</evidence>
<dbReference type="Pfam" id="PF13672">
    <property type="entry name" value="PP2C_2"/>
    <property type="match status" value="1"/>
</dbReference>
<dbReference type="CDD" id="cd00143">
    <property type="entry name" value="PP2Cc"/>
    <property type="match status" value="1"/>
</dbReference>
<evidence type="ECO:0000256" key="1">
    <source>
        <dbReference type="SAM" id="MobiDB-lite"/>
    </source>
</evidence>
<dbReference type="InterPro" id="IPR036457">
    <property type="entry name" value="PPM-type-like_dom_sf"/>
</dbReference>
<dbReference type="RefSeq" id="WP_168628479.1">
    <property type="nucleotide sequence ID" value="NZ_BONL01000030.1"/>
</dbReference>
<feature type="region of interest" description="Disordered" evidence="1">
    <location>
        <begin position="239"/>
        <end position="260"/>
    </location>
</feature>
<dbReference type="SUPFAM" id="SSF81606">
    <property type="entry name" value="PP2C-like"/>
    <property type="match status" value="1"/>
</dbReference>
<dbReference type="InterPro" id="IPR001932">
    <property type="entry name" value="PPM-type_phosphatase-like_dom"/>
</dbReference>
<accession>A0A7X6KT95</accession>
<dbReference type="EMBL" id="JAAXOX010000001">
    <property type="protein sequence ID" value="NKY21380.1"/>
    <property type="molecule type" value="Genomic_DNA"/>
</dbReference>
<evidence type="ECO:0000313" key="3">
    <source>
        <dbReference type="EMBL" id="NKY21380.1"/>
    </source>
</evidence>
<dbReference type="Gene3D" id="3.60.40.10">
    <property type="entry name" value="PPM-type phosphatase domain"/>
    <property type="match status" value="1"/>
</dbReference>
<feature type="compositionally biased region" description="Low complexity" evidence="1">
    <location>
        <begin position="244"/>
        <end position="253"/>
    </location>
</feature>
<dbReference type="SMART" id="SM00332">
    <property type="entry name" value="PP2Cc"/>
    <property type="match status" value="1"/>
</dbReference>
<keyword evidence="4" id="KW-1185">Reference proteome</keyword>
<organism evidence="3 4">
    <name type="scientific">Cellulomonas denverensis</name>
    <dbReference type="NCBI Taxonomy" id="264297"/>
    <lineage>
        <taxon>Bacteria</taxon>
        <taxon>Bacillati</taxon>
        <taxon>Actinomycetota</taxon>
        <taxon>Actinomycetes</taxon>
        <taxon>Micrococcales</taxon>
        <taxon>Cellulomonadaceae</taxon>
        <taxon>Cellulomonas</taxon>
    </lineage>
</organism>
<evidence type="ECO:0000313" key="4">
    <source>
        <dbReference type="Proteomes" id="UP000581206"/>
    </source>
</evidence>
<reference evidence="3 4" key="1">
    <citation type="submission" date="2020-04" db="EMBL/GenBank/DDBJ databases">
        <title>MicrobeNet Type strains.</title>
        <authorList>
            <person name="Nicholson A.C."/>
        </authorList>
    </citation>
    <scope>NUCLEOTIDE SEQUENCE [LARGE SCALE GENOMIC DNA]</scope>
    <source>
        <strain evidence="3 4">ATCC BAA-788</strain>
    </source>
</reference>
<name>A0A7X6KT95_9CELL</name>
<dbReference type="PROSITE" id="PS51746">
    <property type="entry name" value="PPM_2"/>
    <property type="match status" value="1"/>
</dbReference>
<dbReference type="SMART" id="SM00331">
    <property type="entry name" value="PP2C_SIG"/>
    <property type="match status" value="1"/>
</dbReference>
<dbReference type="AlphaFoldDB" id="A0A7X6KT95"/>
<feature type="domain" description="PPM-type phosphatase" evidence="2">
    <location>
        <begin position="14"/>
        <end position="232"/>
    </location>
</feature>
<comment type="caution">
    <text evidence="3">The sequence shown here is derived from an EMBL/GenBank/DDBJ whole genome shotgun (WGS) entry which is preliminary data.</text>
</comment>
<dbReference type="Proteomes" id="UP000581206">
    <property type="component" value="Unassembled WGS sequence"/>
</dbReference>